<dbReference type="Proteomes" id="UP001054945">
    <property type="component" value="Unassembled WGS sequence"/>
</dbReference>
<evidence type="ECO:0000313" key="3">
    <source>
        <dbReference type="Proteomes" id="UP001054945"/>
    </source>
</evidence>
<keyword evidence="1" id="KW-1133">Transmembrane helix</keyword>
<name>A0AAV4TDU0_CAEEX</name>
<reference evidence="2 3" key="1">
    <citation type="submission" date="2021-06" db="EMBL/GenBank/DDBJ databases">
        <title>Caerostris extrusa draft genome.</title>
        <authorList>
            <person name="Kono N."/>
            <person name="Arakawa K."/>
        </authorList>
    </citation>
    <scope>NUCLEOTIDE SEQUENCE [LARGE SCALE GENOMIC DNA]</scope>
</reference>
<sequence>MHMICGREIILRISTSTEALMWIAVIPLIYVEPPAENGKWTVTCASVIVGDTRKINSKSDWWAFDWLKGLVTGLLLLKALTPSLTFCPYTALVPVHDVINQKLCEMRPAVKYMDSTFLWVSPPIFLVSYYTYRADFSSALFLVFCSSAQHTRLWEMRPPVKYGQHFLWVSPPIFLVSYYTYRADFFLPYFLFFCSSAQHTMGKERKSGIFIAVSNRYYSVLYLFCRGF</sequence>
<evidence type="ECO:0000256" key="1">
    <source>
        <dbReference type="SAM" id="Phobius"/>
    </source>
</evidence>
<gene>
    <name evidence="2" type="ORF">CEXT_102261</name>
</gene>
<organism evidence="2 3">
    <name type="scientific">Caerostris extrusa</name>
    <name type="common">Bark spider</name>
    <name type="synonym">Caerostris bankana</name>
    <dbReference type="NCBI Taxonomy" id="172846"/>
    <lineage>
        <taxon>Eukaryota</taxon>
        <taxon>Metazoa</taxon>
        <taxon>Ecdysozoa</taxon>
        <taxon>Arthropoda</taxon>
        <taxon>Chelicerata</taxon>
        <taxon>Arachnida</taxon>
        <taxon>Araneae</taxon>
        <taxon>Araneomorphae</taxon>
        <taxon>Entelegynae</taxon>
        <taxon>Araneoidea</taxon>
        <taxon>Araneidae</taxon>
        <taxon>Caerostris</taxon>
    </lineage>
</organism>
<protein>
    <submittedName>
        <fullName evidence="2">Uncharacterized protein</fullName>
    </submittedName>
</protein>
<feature type="transmembrane region" description="Helical" evidence="1">
    <location>
        <begin position="9"/>
        <end position="30"/>
    </location>
</feature>
<feature type="transmembrane region" description="Helical" evidence="1">
    <location>
        <begin position="70"/>
        <end position="95"/>
    </location>
</feature>
<dbReference type="AlphaFoldDB" id="A0AAV4TDU0"/>
<feature type="transmembrane region" description="Helical" evidence="1">
    <location>
        <begin position="116"/>
        <end position="132"/>
    </location>
</feature>
<keyword evidence="3" id="KW-1185">Reference proteome</keyword>
<evidence type="ECO:0000313" key="2">
    <source>
        <dbReference type="EMBL" id="GIY44260.1"/>
    </source>
</evidence>
<keyword evidence="1" id="KW-0472">Membrane</keyword>
<dbReference type="EMBL" id="BPLR01011117">
    <property type="protein sequence ID" value="GIY44260.1"/>
    <property type="molecule type" value="Genomic_DNA"/>
</dbReference>
<accession>A0AAV4TDU0</accession>
<keyword evidence="1" id="KW-0812">Transmembrane</keyword>
<comment type="caution">
    <text evidence="2">The sequence shown here is derived from an EMBL/GenBank/DDBJ whole genome shotgun (WGS) entry which is preliminary data.</text>
</comment>
<proteinExistence type="predicted"/>